<dbReference type="Proteomes" id="UP000694930">
    <property type="component" value="Chromosome 8"/>
</dbReference>
<reference evidence="1" key="1">
    <citation type="journal article" date="2014" name="Nat. Genet.">
        <title>The genome of the stress-tolerant wild tomato species Solanum pennellii.</title>
        <authorList>
            <person name="Bolger A."/>
            <person name="Scossa F."/>
            <person name="Bolger M.E."/>
            <person name="Lanz C."/>
            <person name="Maumus F."/>
            <person name="Tohge T."/>
            <person name="Quesneville H."/>
            <person name="Alseekh S."/>
            <person name="Sorensen I."/>
            <person name="Lichtenstein G."/>
            <person name="Fich E.A."/>
            <person name="Conte M."/>
            <person name="Keller H."/>
            <person name="Schneeberger K."/>
            <person name="Schwacke R."/>
            <person name="Ofner I."/>
            <person name="Vrebalov J."/>
            <person name="Xu Y."/>
            <person name="Osorio S."/>
            <person name="Aflitos S.A."/>
            <person name="Schijlen E."/>
            <person name="Jimenez-Gomez J.M."/>
            <person name="Ryngajllo M."/>
            <person name="Kimura S."/>
            <person name="Kumar R."/>
            <person name="Koenig D."/>
            <person name="Headland L.R."/>
            <person name="Maloof J.N."/>
            <person name="Sinha N."/>
            <person name="van Ham R.C."/>
            <person name="Lankhorst R.K."/>
            <person name="Mao L."/>
            <person name="Vogel A."/>
            <person name="Arsova B."/>
            <person name="Panstruga R."/>
            <person name="Fei Z."/>
            <person name="Rose J.K."/>
            <person name="Zamir D."/>
            <person name="Carrari F."/>
            <person name="Giovannoni J.J."/>
            <person name="Weigel D."/>
            <person name="Usadel B."/>
            <person name="Fernie A.R."/>
        </authorList>
    </citation>
    <scope>NUCLEOTIDE SEQUENCE [LARGE SCALE GENOMIC DNA]</scope>
    <source>
        <strain evidence="1">cv. LA0716</strain>
    </source>
</reference>
<dbReference type="GeneID" id="114078366"/>
<dbReference type="PANTHER" id="PTHR34190">
    <property type="entry name" value="EXPRESSED PROTEIN"/>
    <property type="match status" value="1"/>
</dbReference>
<evidence type="ECO:0000313" key="2">
    <source>
        <dbReference type="RefSeq" id="XP_027774864.1"/>
    </source>
</evidence>
<reference evidence="2" key="2">
    <citation type="submission" date="2025-08" db="UniProtKB">
        <authorList>
            <consortium name="RefSeq"/>
        </authorList>
    </citation>
    <scope>IDENTIFICATION</scope>
</reference>
<gene>
    <name evidence="2" type="primary">LOC114078366</name>
</gene>
<dbReference type="PANTHER" id="PTHR34190:SF10">
    <property type="entry name" value="TERNARY COMPLEX FACTOR MIP1 LEUCINE-ZIPPER DOMAIN-CONTAINING PROTEIN"/>
    <property type="match status" value="1"/>
</dbReference>
<organism evidence="1 2">
    <name type="scientific">Solanum pennellii</name>
    <name type="common">Tomato</name>
    <name type="synonym">Lycopersicon pennellii</name>
    <dbReference type="NCBI Taxonomy" id="28526"/>
    <lineage>
        <taxon>Eukaryota</taxon>
        <taxon>Viridiplantae</taxon>
        <taxon>Streptophyta</taxon>
        <taxon>Embryophyta</taxon>
        <taxon>Tracheophyta</taxon>
        <taxon>Spermatophyta</taxon>
        <taxon>Magnoliopsida</taxon>
        <taxon>eudicotyledons</taxon>
        <taxon>Gunneridae</taxon>
        <taxon>Pentapetalae</taxon>
        <taxon>asterids</taxon>
        <taxon>lamiids</taxon>
        <taxon>Solanales</taxon>
        <taxon>Solanaceae</taxon>
        <taxon>Solanoideae</taxon>
        <taxon>Solaneae</taxon>
        <taxon>Solanum</taxon>
        <taxon>Solanum subgen. Lycopersicon</taxon>
    </lineage>
</organism>
<name>A0ABM1VGJ6_SOLPN</name>
<sequence length="173" mass="19531">MDPLDSLVVKRIEKKEQLKKKIIKNQKSVSICCKGEGKFVPMKVAIQEASSKNSLLERINSLETRLFQLCLEIENARTSCSSSSNIQTPFAEKSKNNDAKRQAASSYPIFDFSQKQSHNLAQDLEQSTCMKKTKKPLHFGRSKSTKDIENITSKNGKKKSLKASWPHLRILGC</sequence>
<dbReference type="RefSeq" id="XP_027774864.1">
    <property type="nucleotide sequence ID" value="XM_027919063.1"/>
</dbReference>
<keyword evidence="1" id="KW-1185">Reference proteome</keyword>
<accession>A0ABM1VGJ6</accession>
<protein>
    <submittedName>
        <fullName evidence="2">Uncharacterized protein LOC114078366</fullName>
    </submittedName>
</protein>
<proteinExistence type="predicted"/>
<evidence type="ECO:0000313" key="1">
    <source>
        <dbReference type="Proteomes" id="UP000694930"/>
    </source>
</evidence>